<dbReference type="InterPro" id="IPR015946">
    <property type="entry name" value="KH_dom-like_a/b"/>
</dbReference>
<evidence type="ECO:0000313" key="1">
    <source>
        <dbReference type="EMBL" id="GAA1694964.1"/>
    </source>
</evidence>
<organism evidence="1 2">
    <name type="scientific">Nonomuraea maheshkhaliensis</name>
    <dbReference type="NCBI Taxonomy" id="419590"/>
    <lineage>
        <taxon>Bacteria</taxon>
        <taxon>Bacillati</taxon>
        <taxon>Actinomycetota</taxon>
        <taxon>Actinomycetes</taxon>
        <taxon>Streptosporangiales</taxon>
        <taxon>Streptosporangiaceae</taxon>
        <taxon>Nonomuraea</taxon>
    </lineage>
</organism>
<name>A0ABP4TWQ7_9ACTN</name>
<evidence type="ECO:0000313" key="2">
    <source>
        <dbReference type="Proteomes" id="UP001500064"/>
    </source>
</evidence>
<dbReference type="PANTHER" id="PTHR39624">
    <property type="entry name" value="PROTEIN INVOLVED IN RIMO-MEDIATED BETA-METHYLTHIOLATION OF RIBOSOMAL PROTEIN S12 YCAO"/>
    <property type="match status" value="1"/>
</dbReference>
<dbReference type="Pfam" id="PF02566">
    <property type="entry name" value="OsmC"/>
    <property type="match status" value="1"/>
</dbReference>
<accession>A0ABP4TWQ7</accession>
<keyword evidence="2" id="KW-1185">Reference proteome</keyword>
<dbReference type="Proteomes" id="UP001500064">
    <property type="component" value="Unassembled WGS sequence"/>
</dbReference>
<protein>
    <recommendedName>
        <fullName evidence="3">OsmC family peroxiredoxin</fullName>
    </recommendedName>
</protein>
<comment type="caution">
    <text evidence="1">The sequence shown here is derived from an EMBL/GenBank/DDBJ whole genome shotgun (WGS) entry which is preliminary data.</text>
</comment>
<dbReference type="RefSeq" id="WP_346115154.1">
    <property type="nucleotide sequence ID" value="NZ_BAAAMU010000207.1"/>
</dbReference>
<reference evidence="2" key="1">
    <citation type="journal article" date="2019" name="Int. J. Syst. Evol. Microbiol.">
        <title>The Global Catalogue of Microorganisms (GCM) 10K type strain sequencing project: providing services to taxonomists for standard genome sequencing and annotation.</title>
        <authorList>
            <consortium name="The Broad Institute Genomics Platform"/>
            <consortium name="The Broad Institute Genome Sequencing Center for Infectious Disease"/>
            <person name="Wu L."/>
            <person name="Ma J."/>
        </authorList>
    </citation>
    <scope>NUCLEOTIDE SEQUENCE [LARGE SCALE GENOMIC DNA]</scope>
    <source>
        <strain evidence="2">JCM 13929</strain>
    </source>
</reference>
<proteinExistence type="predicted"/>
<dbReference type="InterPro" id="IPR003718">
    <property type="entry name" value="OsmC/Ohr_fam"/>
</dbReference>
<dbReference type="SUPFAM" id="SSF82784">
    <property type="entry name" value="OsmC-like"/>
    <property type="match status" value="1"/>
</dbReference>
<sequence>MTTHDNAAHQRMTTHCGREIVVGNLPFSGDGHPPGRVTLDVGLRSHDHDRAWLSLTPAESRRLATTLLAQAAAADGRATEGIEVTHAGGEAYAITVRQHTLLCDQPADLNGDDAAPTPTELFVASLAACVAFYAGRYLDRHQLPRQDLRVSAEFTMATDRPARVREIRLRVSASGVPEQRRPGLLAVASHCTVHNTLHQPPEISVELA</sequence>
<dbReference type="EMBL" id="BAAAMU010000207">
    <property type="protein sequence ID" value="GAA1694964.1"/>
    <property type="molecule type" value="Genomic_DNA"/>
</dbReference>
<dbReference type="Gene3D" id="3.30.300.20">
    <property type="match status" value="1"/>
</dbReference>
<evidence type="ECO:0008006" key="3">
    <source>
        <dbReference type="Google" id="ProtNLM"/>
    </source>
</evidence>
<dbReference type="PANTHER" id="PTHR39624:SF2">
    <property type="entry name" value="OSMC-LIKE PROTEIN"/>
    <property type="match status" value="1"/>
</dbReference>
<gene>
    <name evidence="1" type="ORF">GCM10009733_108270</name>
</gene>
<dbReference type="InterPro" id="IPR036102">
    <property type="entry name" value="OsmC/Ohrsf"/>
</dbReference>